<reference evidence="3 4" key="1">
    <citation type="submission" date="2020-08" db="EMBL/GenBank/DDBJ databases">
        <title>Genomic Encyclopedia of Type Strains, Phase IV (KMG-IV): sequencing the most valuable type-strain genomes for metagenomic binning, comparative biology and taxonomic classification.</title>
        <authorList>
            <person name="Goeker M."/>
        </authorList>
    </citation>
    <scope>NUCLEOTIDE SEQUENCE [LARGE SCALE GENOMIC DNA]</scope>
    <source>
        <strain evidence="3 4">DSM 103725</strain>
    </source>
</reference>
<feature type="transmembrane region" description="Helical" evidence="2">
    <location>
        <begin position="62"/>
        <end position="82"/>
    </location>
</feature>
<evidence type="ECO:0000313" key="4">
    <source>
        <dbReference type="Proteomes" id="UP000541810"/>
    </source>
</evidence>
<evidence type="ECO:0000313" key="3">
    <source>
        <dbReference type="EMBL" id="MBB6429054.1"/>
    </source>
</evidence>
<proteinExistence type="predicted"/>
<evidence type="ECO:0000256" key="1">
    <source>
        <dbReference type="SAM" id="MobiDB-lite"/>
    </source>
</evidence>
<feature type="transmembrane region" description="Helical" evidence="2">
    <location>
        <begin position="7"/>
        <end position="28"/>
    </location>
</feature>
<keyword evidence="2" id="KW-1133">Transmembrane helix</keyword>
<feature type="transmembrane region" description="Helical" evidence="2">
    <location>
        <begin position="97"/>
        <end position="119"/>
    </location>
</feature>
<accession>A0A7X0H742</accession>
<dbReference type="RefSeq" id="WP_184676654.1">
    <property type="nucleotide sequence ID" value="NZ_JACHGY010000001.1"/>
</dbReference>
<keyword evidence="2" id="KW-0472">Membrane</keyword>
<evidence type="ECO:0000256" key="2">
    <source>
        <dbReference type="SAM" id="Phobius"/>
    </source>
</evidence>
<keyword evidence="4" id="KW-1185">Reference proteome</keyword>
<gene>
    <name evidence="3" type="ORF">HNQ40_000860</name>
</gene>
<sequence>MSKFGIPLTTIALGLALVGLGMLSHYLAGAEASTTALIPSFVGGGFLIIGGISFSPKLRKHAIHGALVLALLLGAMTLYMAIKELLKPAEESSARKLFAFETTAVLCITYIVIGVRSFIHARKLRKQADKAMKKAEKAAPPTPAEPEAPAEG</sequence>
<feature type="region of interest" description="Disordered" evidence="1">
    <location>
        <begin position="130"/>
        <end position="152"/>
    </location>
</feature>
<feature type="transmembrane region" description="Helical" evidence="2">
    <location>
        <begin position="34"/>
        <end position="55"/>
    </location>
</feature>
<dbReference type="Proteomes" id="UP000541810">
    <property type="component" value="Unassembled WGS sequence"/>
</dbReference>
<comment type="caution">
    <text evidence="3">The sequence shown here is derived from an EMBL/GenBank/DDBJ whole genome shotgun (WGS) entry which is preliminary data.</text>
</comment>
<protein>
    <submittedName>
        <fullName evidence="3">Putative membrane protein</fullName>
    </submittedName>
</protein>
<name>A0A7X0H742_9BACT</name>
<dbReference type="AlphaFoldDB" id="A0A7X0H742"/>
<dbReference type="EMBL" id="JACHGY010000001">
    <property type="protein sequence ID" value="MBB6429054.1"/>
    <property type="molecule type" value="Genomic_DNA"/>
</dbReference>
<organism evidence="3 4">
    <name type="scientific">Algisphaera agarilytica</name>
    <dbReference type="NCBI Taxonomy" id="1385975"/>
    <lineage>
        <taxon>Bacteria</taxon>
        <taxon>Pseudomonadati</taxon>
        <taxon>Planctomycetota</taxon>
        <taxon>Phycisphaerae</taxon>
        <taxon>Phycisphaerales</taxon>
        <taxon>Phycisphaeraceae</taxon>
        <taxon>Algisphaera</taxon>
    </lineage>
</organism>
<keyword evidence="2" id="KW-0812">Transmembrane</keyword>